<dbReference type="OrthoDB" id="597657at2"/>
<dbReference type="Gene3D" id="3.30.450.20">
    <property type="entry name" value="PAS domain"/>
    <property type="match status" value="1"/>
</dbReference>
<dbReference type="GO" id="GO:0007165">
    <property type="term" value="P:signal transduction"/>
    <property type="evidence" value="ECO:0007669"/>
    <property type="project" value="UniProtKB-KW"/>
</dbReference>
<feature type="transmembrane region" description="Helical" evidence="10">
    <location>
        <begin position="292"/>
        <end position="311"/>
    </location>
</feature>
<feature type="domain" description="HAMP" evidence="12">
    <location>
        <begin position="312"/>
        <end position="367"/>
    </location>
</feature>
<keyword evidence="7 9" id="KW-0807">Transducer</keyword>
<comment type="caution">
    <text evidence="13">The sequence shown here is derived from an EMBL/GenBank/DDBJ whole genome shotgun (WGS) entry which is preliminary data.</text>
</comment>
<dbReference type="SMART" id="SM00304">
    <property type="entry name" value="HAMP"/>
    <property type="match status" value="1"/>
</dbReference>
<feature type="transmembrane region" description="Helical" evidence="10">
    <location>
        <begin position="7"/>
        <end position="27"/>
    </location>
</feature>
<dbReference type="RefSeq" id="WP_132848332.1">
    <property type="nucleotide sequence ID" value="NZ_CP058648.1"/>
</dbReference>
<dbReference type="SMART" id="SM00283">
    <property type="entry name" value="MA"/>
    <property type="match status" value="1"/>
</dbReference>
<organism evidence="13 14">
    <name type="scientific">Serpentinicella alkaliphila</name>
    <dbReference type="NCBI Taxonomy" id="1734049"/>
    <lineage>
        <taxon>Bacteria</taxon>
        <taxon>Bacillati</taxon>
        <taxon>Bacillota</taxon>
        <taxon>Clostridia</taxon>
        <taxon>Peptostreptococcales</taxon>
        <taxon>Natronincolaceae</taxon>
        <taxon>Serpentinicella</taxon>
    </lineage>
</organism>
<dbReference type="PROSITE" id="PS50885">
    <property type="entry name" value="HAMP"/>
    <property type="match status" value="1"/>
</dbReference>
<evidence type="ECO:0000256" key="4">
    <source>
        <dbReference type="ARBA" id="ARBA00022692"/>
    </source>
</evidence>
<dbReference type="InterPro" id="IPR004089">
    <property type="entry name" value="MCPsignal_dom"/>
</dbReference>
<dbReference type="InterPro" id="IPR033479">
    <property type="entry name" value="dCache_1"/>
</dbReference>
<evidence type="ECO:0000256" key="1">
    <source>
        <dbReference type="ARBA" id="ARBA00004651"/>
    </source>
</evidence>
<dbReference type="GO" id="GO:0005886">
    <property type="term" value="C:plasma membrane"/>
    <property type="evidence" value="ECO:0007669"/>
    <property type="project" value="UniProtKB-SubCell"/>
</dbReference>
<dbReference type="Gene3D" id="1.10.287.950">
    <property type="entry name" value="Methyl-accepting chemotaxis protein"/>
    <property type="match status" value="1"/>
</dbReference>
<evidence type="ECO:0000313" key="13">
    <source>
        <dbReference type="EMBL" id="TCQ02605.1"/>
    </source>
</evidence>
<dbReference type="Pfam" id="PF00672">
    <property type="entry name" value="HAMP"/>
    <property type="match status" value="1"/>
</dbReference>
<dbReference type="Proteomes" id="UP000295504">
    <property type="component" value="Unassembled WGS sequence"/>
</dbReference>
<dbReference type="InterPro" id="IPR029151">
    <property type="entry name" value="Sensor-like_sf"/>
</dbReference>
<reference evidence="13 14" key="1">
    <citation type="submission" date="2019-03" db="EMBL/GenBank/DDBJ databases">
        <title>Genomic Encyclopedia of Type Strains, Phase IV (KMG-IV): sequencing the most valuable type-strain genomes for metagenomic binning, comparative biology and taxonomic classification.</title>
        <authorList>
            <person name="Goeker M."/>
        </authorList>
    </citation>
    <scope>NUCLEOTIDE SEQUENCE [LARGE SCALE GENOMIC DNA]</scope>
    <source>
        <strain evidence="13 14">DSM 100013</strain>
    </source>
</reference>
<evidence type="ECO:0000313" key="14">
    <source>
        <dbReference type="Proteomes" id="UP000295504"/>
    </source>
</evidence>
<comment type="similarity">
    <text evidence="8">Belongs to the methyl-accepting chemotaxis (MCP) protein family.</text>
</comment>
<evidence type="ECO:0000259" key="12">
    <source>
        <dbReference type="PROSITE" id="PS50885"/>
    </source>
</evidence>
<dbReference type="SUPFAM" id="SSF58104">
    <property type="entry name" value="Methyl-accepting chemotaxis protein (MCP) signaling domain"/>
    <property type="match status" value="1"/>
</dbReference>
<dbReference type="CDD" id="cd12914">
    <property type="entry name" value="PDC1_DGC_like"/>
    <property type="match status" value="1"/>
</dbReference>
<dbReference type="AlphaFoldDB" id="A0A4R2TMW2"/>
<dbReference type="EMBL" id="SLYC01000014">
    <property type="protein sequence ID" value="TCQ02605.1"/>
    <property type="molecule type" value="Genomic_DNA"/>
</dbReference>
<keyword evidence="3" id="KW-0145">Chemotaxis</keyword>
<evidence type="ECO:0000256" key="3">
    <source>
        <dbReference type="ARBA" id="ARBA00022500"/>
    </source>
</evidence>
<dbReference type="CDD" id="cd12912">
    <property type="entry name" value="PDC2_MCP_like"/>
    <property type="match status" value="1"/>
</dbReference>
<dbReference type="SUPFAM" id="SSF103190">
    <property type="entry name" value="Sensory domain-like"/>
    <property type="match status" value="1"/>
</dbReference>
<keyword evidence="6 10" id="KW-0472">Membrane</keyword>
<sequence length="672" mass="73656">MNSIKHKLLYFSVLVLIVSIIFGLLSINTTKSAVTGEVEKAIELLAGEGSRIINARMEVDYTYLQGIASRESINNPSIDLKTKMTILLDEVSKSTNYLRIGVSDLNGNLYLSDSYGMRGSIVDVSQREYYHQSLAGKRGLLPPAISVNPDDNGALIVVYSVPITYENQIVGVLVAVSDAHFLNLLADGMGFGDMGYAYIINGEGTVIAHPDRSRVLNQFNPIKEAEGDSQLKTVAEEFTKMIDNKNGVSNYTFEGNEIYTGYAPIEGTDWIVAITANENEVLSSLTSLRKRIIWTSLIILLISILITYLIGTSISKPINGIIKHSDKLSKLDLTEDVPEEYISRRDEVGTLAGAFQTITVNLREFVKQVSDTSNQVATSSEELTLTSQQSASAADEVARAIEEIAKSANEQAKDIETGVIKTDELNQNIEEDLKYMEQINKAMEQLTSLKDDGVKIIKGLTTRTKNSDQAIQTIYEGTMETNESARKIGEASQLIRGIAEQTNLLALNAAIESARAGEAGRGFAVVAEEIRKLAEQSTNSAKEIDNMLSRLQENSQNAVKIMEDVITIIREQVESVQITESKFDGIADQVESVKVILSKSMGTVNTMYNNKNELADIMQNLAAIAEENAASTEETSASVEEQTASMIEIAQASEVLAQLAENMKQNISKFKY</sequence>
<dbReference type="PANTHER" id="PTHR32089">
    <property type="entry name" value="METHYL-ACCEPTING CHEMOTAXIS PROTEIN MCPB"/>
    <property type="match status" value="1"/>
</dbReference>
<dbReference type="GO" id="GO:0006935">
    <property type="term" value="P:chemotaxis"/>
    <property type="evidence" value="ECO:0007669"/>
    <property type="project" value="UniProtKB-KW"/>
</dbReference>
<dbReference type="CDD" id="cd06225">
    <property type="entry name" value="HAMP"/>
    <property type="match status" value="1"/>
</dbReference>
<evidence type="ECO:0000259" key="11">
    <source>
        <dbReference type="PROSITE" id="PS50111"/>
    </source>
</evidence>
<dbReference type="Pfam" id="PF00015">
    <property type="entry name" value="MCPsignal"/>
    <property type="match status" value="1"/>
</dbReference>
<evidence type="ECO:0000256" key="6">
    <source>
        <dbReference type="ARBA" id="ARBA00023136"/>
    </source>
</evidence>
<dbReference type="Pfam" id="PF02743">
    <property type="entry name" value="dCache_1"/>
    <property type="match status" value="1"/>
</dbReference>
<name>A0A4R2TMW2_9FIRM</name>
<dbReference type="PANTHER" id="PTHR32089:SF112">
    <property type="entry name" value="LYSOZYME-LIKE PROTEIN-RELATED"/>
    <property type="match status" value="1"/>
</dbReference>
<proteinExistence type="inferred from homology"/>
<keyword evidence="14" id="KW-1185">Reference proteome</keyword>
<comment type="subcellular location">
    <subcellularLocation>
        <location evidence="1">Cell membrane</location>
        <topology evidence="1">Multi-pass membrane protein</topology>
    </subcellularLocation>
</comment>
<keyword evidence="4 10" id="KW-0812">Transmembrane</keyword>
<feature type="domain" description="Methyl-accepting transducer" evidence="11">
    <location>
        <begin position="386"/>
        <end position="643"/>
    </location>
</feature>
<evidence type="ECO:0000256" key="5">
    <source>
        <dbReference type="ARBA" id="ARBA00022989"/>
    </source>
</evidence>
<protein>
    <submittedName>
        <fullName evidence="13">Methyl-accepting chemotaxis sensory transducer with Cache sensor</fullName>
    </submittedName>
</protein>
<evidence type="ECO:0000256" key="10">
    <source>
        <dbReference type="SAM" id="Phobius"/>
    </source>
</evidence>
<gene>
    <name evidence="13" type="ORF">EDD79_101419</name>
</gene>
<evidence type="ECO:0000256" key="2">
    <source>
        <dbReference type="ARBA" id="ARBA00022475"/>
    </source>
</evidence>
<evidence type="ECO:0000256" key="8">
    <source>
        <dbReference type="ARBA" id="ARBA00029447"/>
    </source>
</evidence>
<dbReference type="InterPro" id="IPR003660">
    <property type="entry name" value="HAMP_dom"/>
</dbReference>
<evidence type="ECO:0000256" key="7">
    <source>
        <dbReference type="ARBA" id="ARBA00023224"/>
    </source>
</evidence>
<evidence type="ECO:0000256" key="9">
    <source>
        <dbReference type="PROSITE-ProRule" id="PRU00284"/>
    </source>
</evidence>
<keyword evidence="5 10" id="KW-1133">Transmembrane helix</keyword>
<keyword evidence="2" id="KW-1003">Cell membrane</keyword>
<accession>A0A4R2TMW2</accession>
<dbReference type="PROSITE" id="PS50111">
    <property type="entry name" value="CHEMOTAXIS_TRANSDUC_2"/>
    <property type="match status" value="1"/>
</dbReference>